<dbReference type="InterPro" id="IPR043129">
    <property type="entry name" value="ATPase_NBD"/>
</dbReference>
<protein>
    <recommendedName>
        <fullName evidence="3">Actin-like ATPase domain-containing protein</fullName>
    </recommendedName>
</protein>
<dbReference type="Proteomes" id="UP001140091">
    <property type="component" value="Unassembled WGS sequence"/>
</dbReference>
<dbReference type="PANTHER" id="PTHR14187:SF5">
    <property type="entry name" value="HEAT SHOCK 70 KDA PROTEIN 12A"/>
    <property type="match status" value="1"/>
</dbReference>
<feature type="non-terminal residue" evidence="1">
    <location>
        <position position="370"/>
    </location>
</feature>
<evidence type="ECO:0008006" key="3">
    <source>
        <dbReference type="Google" id="ProtNLM"/>
    </source>
</evidence>
<dbReference type="SUPFAM" id="SSF53067">
    <property type="entry name" value="Actin-like ATPase domain"/>
    <property type="match status" value="2"/>
</dbReference>
<dbReference type="Gene3D" id="3.30.420.40">
    <property type="match status" value="1"/>
</dbReference>
<dbReference type="PANTHER" id="PTHR14187">
    <property type="entry name" value="ALPHA KINASE/ELONGATION FACTOR 2 KINASE"/>
    <property type="match status" value="1"/>
</dbReference>
<dbReference type="EMBL" id="JANBPK010000942">
    <property type="protein sequence ID" value="KAJ2928089.1"/>
    <property type="molecule type" value="Genomic_DNA"/>
</dbReference>
<dbReference type="AlphaFoldDB" id="A0A9W8MGU9"/>
<proteinExistence type="predicted"/>
<organism evidence="1 2">
    <name type="scientific">Candolleomyces eurysporus</name>
    <dbReference type="NCBI Taxonomy" id="2828524"/>
    <lineage>
        <taxon>Eukaryota</taxon>
        <taxon>Fungi</taxon>
        <taxon>Dikarya</taxon>
        <taxon>Basidiomycota</taxon>
        <taxon>Agaricomycotina</taxon>
        <taxon>Agaricomycetes</taxon>
        <taxon>Agaricomycetidae</taxon>
        <taxon>Agaricales</taxon>
        <taxon>Agaricineae</taxon>
        <taxon>Psathyrellaceae</taxon>
        <taxon>Candolleomyces</taxon>
    </lineage>
</organism>
<gene>
    <name evidence="1" type="ORF">H1R20_g9020</name>
</gene>
<accession>A0A9W8MGU9</accession>
<evidence type="ECO:0000313" key="1">
    <source>
        <dbReference type="EMBL" id="KAJ2928089.1"/>
    </source>
</evidence>
<name>A0A9W8MGU9_9AGAR</name>
<sequence>MPWSLNAYRESKRRLAIAFDVGTTYSGISYAVLDPGRVPEIKSITQFPAQEVSQAASKIPSVIYYDAKGVPRAFGAEALVDGIFERAEEEGWYKAEWFKLHLRPPTMSSTSTPIEAYVPALPPGKTAVTVVADFLGYLFKCAETYIQEKEPNGESLWSSLQNQIDFILTHPNGWEGAQQSMMRDAAVMSGLIPDTDEGHSQLSFVTEGEASLHFAPGEGVLILDAGGGTIDTTTYAKRADGWYEEIAAPQCHFNGSIFVTLAAQKYLNDLLSDSRFLDDLDHIVDCFDQTTKLRFSDPEEMQFVKFGKTKDNDETCNIRYGQLKLAGREVASFFEPAVRCVLDAIAEQQKQCKLPHISAGSPQAITYSNN</sequence>
<reference evidence="1" key="1">
    <citation type="submission" date="2022-06" db="EMBL/GenBank/DDBJ databases">
        <title>Genome Sequence of Candolleomyces eurysporus.</title>
        <authorList>
            <person name="Buettner E."/>
        </authorList>
    </citation>
    <scope>NUCLEOTIDE SEQUENCE</scope>
    <source>
        <strain evidence="1">VTCC 930004</strain>
    </source>
</reference>
<dbReference type="OrthoDB" id="2963168at2759"/>
<dbReference type="CDD" id="cd10170">
    <property type="entry name" value="ASKHA_NBD_HSP70"/>
    <property type="match status" value="1"/>
</dbReference>
<comment type="caution">
    <text evidence="1">The sequence shown here is derived from an EMBL/GenBank/DDBJ whole genome shotgun (WGS) entry which is preliminary data.</text>
</comment>
<evidence type="ECO:0000313" key="2">
    <source>
        <dbReference type="Proteomes" id="UP001140091"/>
    </source>
</evidence>
<keyword evidence="2" id="KW-1185">Reference proteome</keyword>